<feature type="domain" description="GST C-terminal" evidence="2">
    <location>
        <begin position="83"/>
        <end position="203"/>
    </location>
</feature>
<dbReference type="Pfam" id="PF14497">
    <property type="entry name" value="GST_C_3"/>
    <property type="match status" value="1"/>
</dbReference>
<dbReference type="InterPro" id="IPR050213">
    <property type="entry name" value="GST_superfamily"/>
</dbReference>
<dbReference type="SFLD" id="SFLDG01205">
    <property type="entry name" value="AMPS.1"/>
    <property type="match status" value="1"/>
</dbReference>
<dbReference type="Pfam" id="PF13417">
    <property type="entry name" value="GST_N_3"/>
    <property type="match status" value="1"/>
</dbReference>
<dbReference type="SUPFAM" id="SSF52833">
    <property type="entry name" value="Thioredoxin-like"/>
    <property type="match status" value="1"/>
</dbReference>
<dbReference type="PROSITE" id="PS50405">
    <property type="entry name" value="GST_CTER"/>
    <property type="match status" value="1"/>
</dbReference>
<name>A0A9X6N992_HYPEX</name>
<dbReference type="PANTHER" id="PTHR11571">
    <property type="entry name" value="GLUTATHIONE S-TRANSFERASE"/>
    <property type="match status" value="1"/>
</dbReference>
<dbReference type="InterPro" id="IPR004046">
    <property type="entry name" value="GST_C"/>
</dbReference>
<dbReference type="SUPFAM" id="SSF47616">
    <property type="entry name" value="GST C-terminal domain-like"/>
    <property type="match status" value="1"/>
</dbReference>
<reference evidence="4" key="1">
    <citation type="submission" date="2017-01" db="EMBL/GenBank/DDBJ databases">
        <title>Comparative genomics of anhydrobiosis in the tardigrade Hypsibius dujardini.</title>
        <authorList>
            <person name="Yoshida Y."/>
            <person name="Koutsovoulos G."/>
            <person name="Laetsch D."/>
            <person name="Stevens L."/>
            <person name="Kumar S."/>
            <person name="Horikawa D."/>
            <person name="Ishino K."/>
            <person name="Komine S."/>
            <person name="Tomita M."/>
            <person name="Blaxter M."/>
            <person name="Arakawa K."/>
        </authorList>
    </citation>
    <scope>NUCLEOTIDE SEQUENCE [LARGE SCALE GENOMIC DNA]</scope>
    <source>
        <strain evidence="4">Z151</strain>
    </source>
</reference>
<accession>A0A9X6N992</accession>
<dbReference type="Proteomes" id="UP000192578">
    <property type="component" value="Unassembled WGS sequence"/>
</dbReference>
<dbReference type="PROSITE" id="PS50404">
    <property type="entry name" value="GST_NTER"/>
    <property type="match status" value="1"/>
</dbReference>
<dbReference type="InterPro" id="IPR010987">
    <property type="entry name" value="Glutathione-S-Trfase_C-like"/>
</dbReference>
<evidence type="ECO:0000259" key="1">
    <source>
        <dbReference type="PROSITE" id="PS50404"/>
    </source>
</evidence>
<dbReference type="PANTHER" id="PTHR11571:SF150">
    <property type="entry name" value="GLUTATHIONE S-TRANSFERASE"/>
    <property type="match status" value="1"/>
</dbReference>
<dbReference type="CDD" id="cd03039">
    <property type="entry name" value="GST_N_Sigma_like"/>
    <property type="match status" value="1"/>
</dbReference>
<dbReference type="SFLD" id="SFLDS00019">
    <property type="entry name" value="Glutathione_Transferase_(cytos"/>
    <property type="match status" value="1"/>
</dbReference>
<dbReference type="AlphaFoldDB" id="A0A9X6N992"/>
<dbReference type="GO" id="GO:0004364">
    <property type="term" value="F:glutathione transferase activity"/>
    <property type="evidence" value="ECO:0007669"/>
    <property type="project" value="TreeGrafter"/>
</dbReference>
<gene>
    <name evidence="3" type="ORF">BV898_14638</name>
</gene>
<dbReference type="GO" id="GO:0006749">
    <property type="term" value="P:glutathione metabolic process"/>
    <property type="evidence" value="ECO:0007669"/>
    <property type="project" value="TreeGrafter"/>
</dbReference>
<dbReference type="CDD" id="cd03192">
    <property type="entry name" value="GST_C_Sigma_like"/>
    <property type="match status" value="1"/>
</dbReference>
<dbReference type="InterPro" id="IPR036249">
    <property type="entry name" value="Thioredoxin-like_sf"/>
</dbReference>
<dbReference type="InterPro" id="IPR004045">
    <property type="entry name" value="Glutathione_S-Trfase_N"/>
</dbReference>
<protein>
    <submittedName>
        <fullName evidence="3">Glutathione S-transferase 1</fullName>
    </submittedName>
</protein>
<comment type="caution">
    <text evidence="3">The sequence shown here is derived from an EMBL/GenBank/DDBJ whole genome shotgun (WGS) entry which is preliminary data.</text>
</comment>
<organism evidence="3 4">
    <name type="scientific">Hypsibius exemplaris</name>
    <name type="common">Freshwater tardigrade</name>
    <dbReference type="NCBI Taxonomy" id="2072580"/>
    <lineage>
        <taxon>Eukaryota</taxon>
        <taxon>Metazoa</taxon>
        <taxon>Ecdysozoa</taxon>
        <taxon>Tardigrada</taxon>
        <taxon>Eutardigrada</taxon>
        <taxon>Parachela</taxon>
        <taxon>Hypsibioidea</taxon>
        <taxon>Hypsibiidae</taxon>
        <taxon>Hypsibius</taxon>
    </lineage>
</organism>
<evidence type="ECO:0000313" key="4">
    <source>
        <dbReference type="Proteomes" id="UP000192578"/>
    </source>
</evidence>
<keyword evidence="4" id="KW-1185">Reference proteome</keyword>
<sequence>MSHPNYKLTYLDIRGWGETARFIFAYKGIPYEDVRFSRDELPAMKATMPFRMAPILTVDGKVYGQSGAFSRMLAKRYGLAGKDDEEQAHVDAIYDYGKDIWAATVKWWFEPDPAKQKAMNFDKTLDEFLEVLESHLTGYGGGQFFAPSGVTFADFFIATILTIIDERIPGTLARHSAIKEHVNRVHNLPGIKEWVAVRPKSEF</sequence>
<dbReference type="EMBL" id="MTYJ01000182">
    <property type="protein sequence ID" value="OWA50112.1"/>
    <property type="molecule type" value="Genomic_DNA"/>
</dbReference>
<feature type="domain" description="GST N-terminal" evidence="1">
    <location>
        <begin position="4"/>
        <end position="81"/>
    </location>
</feature>
<evidence type="ECO:0000259" key="2">
    <source>
        <dbReference type="PROSITE" id="PS50405"/>
    </source>
</evidence>
<dbReference type="Gene3D" id="1.20.1050.10">
    <property type="match status" value="1"/>
</dbReference>
<dbReference type="InterPro" id="IPR040079">
    <property type="entry name" value="Glutathione_S-Trfase"/>
</dbReference>
<dbReference type="SFLD" id="SFLDG00363">
    <property type="entry name" value="AMPS_(cytGST):_Alpha-__Mu-__Pi"/>
    <property type="match status" value="1"/>
</dbReference>
<evidence type="ECO:0000313" key="3">
    <source>
        <dbReference type="EMBL" id="OWA50112.1"/>
    </source>
</evidence>
<dbReference type="InterPro" id="IPR036282">
    <property type="entry name" value="Glutathione-S-Trfase_C_sf"/>
</dbReference>
<proteinExistence type="predicted"/>
<dbReference type="OrthoDB" id="414243at2759"/>
<dbReference type="Gene3D" id="3.40.30.10">
    <property type="entry name" value="Glutaredoxin"/>
    <property type="match status" value="1"/>
</dbReference>